<dbReference type="NCBIfam" id="TIGR00071">
    <property type="entry name" value="hisT_truA"/>
    <property type="match status" value="1"/>
</dbReference>
<dbReference type="Pfam" id="PF01416">
    <property type="entry name" value="PseudoU_synth_1"/>
    <property type="match status" value="2"/>
</dbReference>
<dbReference type="Gene3D" id="3.30.70.580">
    <property type="entry name" value="Pseudouridine synthase I, catalytic domain, N-terminal subdomain"/>
    <property type="match status" value="1"/>
</dbReference>
<comment type="caution">
    <text evidence="7">The sequence shown here is derived from an EMBL/GenBank/DDBJ whole genome shotgun (WGS) entry which is preliminary data.</text>
</comment>
<feature type="domain" description="Pseudouridine synthase I TruA alpha/beta" evidence="6">
    <location>
        <begin position="6"/>
        <end position="106"/>
    </location>
</feature>
<sequence length="262" mass="29369">MLRYKATIAYDGTQFAGFQLQLKQRTVQGVLEKAVRTIAKSTTRIVVNGSGRTDAGVHALGQVIHFDFPFELPAAAMLKALNSLLPLDVVVKACVIASPDFHARYNTTGKRYVYRVKRGYYTDPFRRFYTGHWKYDLDVSKIELALTDFVGTHDFSSFAASGGSITNKVRTIFAATVVEDTVNEELVFEFYGNGFLYNMVRIMVGVALEIGNGRRPVHDILRLYEVKDRTQARYTAPASGLYLKKVYYGDGPADKVELDTFS</sequence>
<evidence type="ECO:0000256" key="1">
    <source>
        <dbReference type="ARBA" id="ARBA00009375"/>
    </source>
</evidence>
<evidence type="ECO:0000259" key="6">
    <source>
        <dbReference type="Pfam" id="PF01416"/>
    </source>
</evidence>
<dbReference type="InterPro" id="IPR001406">
    <property type="entry name" value="PsdUridine_synth_TruA"/>
</dbReference>
<dbReference type="PIRSF" id="PIRSF001430">
    <property type="entry name" value="tRNA_psdUrid_synth"/>
    <property type="match status" value="1"/>
</dbReference>
<feature type="active site" description="Nucleophile" evidence="4">
    <location>
        <position position="54"/>
    </location>
</feature>
<proteinExistence type="inferred from homology"/>
<organism evidence="7 8">
    <name type="scientific">Loigolactobacillus zhaoyuanensis</name>
    <dbReference type="NCBI Taxonomy" id="2486017"/>
    <lineage>
        <taxon>Bacteria</taxon>
        <taxon>Bacillati</taxon>
        <taxon>Bacillota</taxon>
        <taxon>Bacilli</taxon>
        <taxon>Lactobacillales</taxon>
        <taxon>Lactobacillaceae</taxon>
        <taxon>Loigolactobacillus</taxon>
    </lineage>
</organism>
<dbReference type="InterPro" id="IPR020095">
    <property type="entry name" value="PsdUridine_synth_TruA_C"/>
</dbReference>
<evidence type="ECO:0000313" key="8">
    <source>
        <dbReference type="Proteomes" id="UP001625389"/>
    </source>
</evidence>
<dbReference type="GO" id="GO:0160147">
    <property type="term" value="F:tRNA pseudouridine(38-40) synthase activity"/>
    <property type="evidence" value="ECO:0007669"/>
    <property type="project" value="UniProtKB-EC"/>
</dbReference>
<protein>
    <recommendedName>
        <fullName evidence="4">tRNA pseudouridine synthase A</fullName>
        <ecNumber evidence="4">5.4.99.12</ecNumber>
    </recommendedName>
    <alternativeName>
        <fullName evidence="4">tRNA pseudouridine(38-40) synthase</fullName>
    </alternativeName>
    <alternativeName>
        <fullName evidence="4">tRNA pseudouridylate synthase I</fullName>
    </alternativeName>
    <alternativeName>
        <fullName evidence="4">tRNA-uridine isomerase I</fullName>
    </alternativeName>
</protein>
<gene>
    <name evidence="4 7" type="primary">truA</name>
    <name evidence="7" type="ORF">ACEN34_06040</name>
</gene>
<name>A0ABW8UBD2_9LACO</name>
<feature type="binding site" evidence="4">
    <location>
        <position position="112"/>
    </location>
    <ligand>
        <name>substrate</name>
    </ligand>
</feature>
<comment type="subunit">
    <text evidence="4">Homodimer.</text>
</comment>
<dbReference type="HAMAP" id="MF_00171">
    <property type="entry name" value="TruA"/>
    <property type="match status" value="1"/>
</dbReference>
<keyword evidence="3 4" id="KW-0413">Isomerase</keyword>
<comment type="caution">
    <text evidence="4">Lacks conserved residue(s) required for the propagation of feature annotation.</text>
</comment>
<dbReference type="RefSeq" id="WP_125549732.1">
    <property type="nucleotide sequence ID" value="NZ_JBGQPK010000019.1"/>
</dbReference>
<evidence type="ECO:0000313" key="7">
    <source>
        <dbReference type="EMBL" id="MFL2029177.1"/>
    </source>
</evidence>
<reference evidence="7 8" key="1">
    <citation type="submission" date="2024-08" db="EMBL/GenBank/DDBJ databases">
        <authorList>
            <person name="Arias E."/>
        </authorList>
    </citation>
    <scope>NUCLEOTIDE SEQUENCE [LARGE SCALE GENOMIC DNA]</scope>
    <source>
        <strain evidence="7 8">FAM 25317</strain>
    </source>
</reference>
<keyword evidence="2 4" id="KW-0819">tRNA processing</keyword>
<dbReference type="InterPro" id="IPR020103">
    <property type="entry name" value="PsdUridine_synth_cat_dom_sf"/>
</dbReference>
<dbReference type="InterPro" id="IPR020097">
    <property type="entry name" value="PsdUridine_synth_TruA_a/b_dom"/>
</dbReference>
<keyword evidence="8" id="KW-1185">Reference proteome</keyword>
<dbReference type="Gene3D" id="3.30.70.660">
    <property type="entry name" value="Pseudouridine synthase I, catalytic domain, C-terminal subdomain"/>
    <property type="match status" value="1"/>
</dbReference>
<evidence type="ECO:0000256" key="5">
    <source>
        <dbReference type="RuleBase" id="RU003792"/>
    </source>
</evidence>
<dbReference type="PANTHER" id="PTHR11142:SF0">
    <property type="entry name" value="TRNA PSEUDOURIDINE SYNTHASE-LIKE 1"/>
    <property type="match status" value="1"/>
</dbReference>
<evidence type="ECO:0000256" key="3">
    <source>
        <dbReference type="ARBA" id="ARBA00023235"/>
    </source>
</evidence>
<feature type="domain" description="Pseudouridine synthase I TruA alpha/beta" evidence="6">
    <location>
        <begin position="146"/>
        <end position="248"/>
    </location>
</feature>
<dbReference type="EMBL" id="JBGQPK010000019">
    <property type="protein sequence ID" value="MFL2029177.1"/>
    <property type="molecule type" value="Genomic_DNA"/>
</dbReference>
<evidence type="ECO:0000256" key="2">
    <source>
        <dbReference type="ARBA" id="ARBA00022694"/>
    </source>
</evidence>
<dbReference type="SUPFAM" id="SSF55120">
    <property type="entry name" value="Pseudouridine synthase"/>
    <property type="match status" value="1"/>
</dbReference>
<dbReference type="Proteomes" id="UP001625389">
    <property type="component" value="Unassembled WGS sequence"/>
</dbReference>
<dbReference type="CDD" id="cd02570">
    <property type="entry name" value="PseudoU_synth_EcTruA"/>
    <property type="match status" value="1"/>
</dbReference>
<comment type="function">
    <text evidence="4">Formation of pseudouridine at positions 38, 39 and 40 in the anticodon stem and loop of transfer RNAs.</text>
</comment>
<dbReference type="PANTHER" id="PTHR11142">
    <property type="entry name" value="PSEUDOURIDYLATE SYNTHASE"/>
    <property type="match status" value="1"/>
</dbReference>
<dbReference type="EC" id="5.4.99.12" evidence="4"/>
<evidence type="ECO:0000256" key="4">
    <source>
        <dbReference type="HAMAP-Rule" id="MF_00171"/>
    </source>
</evidence>
<comment type="catalytic activity">
    <reaction evidence="4 5">
        <text>uridine(38/39/40) in tRNA = pseudouridine(38/39/40) in tRNA</text>
        <dbReference type="Rhea" id="RHEA:22376"/>
        <dbReference type="Rhea" id="RHEA-COMP:10085"/>
        <dbReference type="Rhea" id="RHEA-COMP:10087"/>
        <dbReference type="ChEBI" id="CHEBI:65314"/>
        <dbReference type="ChEBI" id="CHEBI:65315"/>
        <dbReference type="EC" id="5.4.99.12"/>
    </reaction>
</comment>
<accession>A0ABW8UBD2</accession>
<comment type="similarity">
    <text evidence="1 4 5">Belongs to the tRNA pseudouridine synthase TruA family.</text>
</comment>
<dbReference type="InterPro" id="IPR020094">
    <property type="entry name" value="TruA/RsuA/RluB/E/F_N"/>
</dbReference>